<sequence>MRSLTVVAPLRHIASRSIGVGVGIGVGAGVGGGAGATVGTGVDWIIIGGGAICSTHGGETISATVGDGSWSGSGVLVGDGVKVGAGVGEGVGVVCNCAGSELGLSRESVYTVVGVVAEPPPLKMRKPTLMMLPHTKATPRMSASHLLRTVQ</sequence>
<accession>A0A0F9NVI7</accession>
<comment type="caution">
    <text evidence="1">The sequence shown here is derived from an EMBL/GenBank/DDBJ whole genome shotgun (WGS) entry which is preliminary data.</text>
</comment>
<protein>
    <submittedName>
        <fullName evidence="1">Uncharacterized protein</fullName>
    </submittedName>
</protein>
<evidence type="ECO:0000313" key="1">
    <source>
        <dbReference type="EMBL" id="KKN16117.1"/>
    </source>
</evidence>
<gene>
    <name evidence="1" type="ORF">LCGC14_0979120</name>
</gene>
<dbReference type="EMBL" id="LAZR01003646">
    <property type="protein sequence ID" value="KKN16117.1"/>
    <property type="molecule type" value="Genomic_DNA"/>
</dbReference>
<organism evidence="1">
    <name type="scientific">marine sediment metagenome</name>
    <dbReference type="NCBI Taxonomy" id="412755"/>
    <lineage>
        <taxon>unclassified sequences</taxon>
        <taxon>metagenomes</taxon>
        <taxon>ecological metagenomes</taxon>
    </lineage>
</organism>
<proteinExistence type="predicted"/>
<name>A0A0F9NVI7_9ZZZZ</name>
<dbReference type="AlphaFoldDB" id="A0A0F9NVI7"/>
<reference evidence="1" key="1">
    <citation type="journal article" date="2015" name="Nature">
        <title>Complex archaea that bridge the gap between prokaryotes and eukaryotes.</title>
        <authorList>
            <person name="Spang A."/>
            <person name="Saw J.H."/>
            <person name="Jorgensen S.L."/>
            <person name="Zaremba-Niedzwiedzka K."/>
            <person name="Martijn J."/>
            <person name="Lind A.E."/>
            <person name="van Eijk R."/>
            <person name="Schleper C."/>
            <person name="Guy L."/>
            <person name="Ettema T.J."/>
        </authorList>
    </citation>
    <scope>NUCLEOTIDE SEQUENCE</scope>
</reference>